<accession>A0ACB7Z900</accession>
<organism evidence="1 2">
    <name type="scientific">Vaccinium darrowii</name>
    <dbReference type="NCBI Taxonomy" id="229202"/>
    <lineage>
        <taxon>Eukaryota</taxon>
        <taxon>Viridiplantae</taxon>
        <taxon>Streptophyta</taxon>
        <taxon>Embryophyta</taxon>
        <taxon>Tracheophyta</taxon>
        <taxon>Spermatophyta</taxon>
        <taxon>Magnoliopsida</taxon>
        <taxon>eudicotyledons</taxon>
        <taxon>Gunneridae</taxon>
        <taxon>Pentapetalae</taxon>
        <taxon>asterids</taxon>
        <taxon>Ericales</taxon>
        <taxon>Ericaceae</taxon>
        <taxon>Vaccinioideae</taxon>
        <taxon>Vaccinieae</taxon>
        <taxon>Vaccinium</taxon>
    </lineage>
</organism>
<gene>
    <name evidence="1" type="ORF">Vadar_002806</name>
</gene>
<evidence type="ECO:0000313" key="2">
    <source>
        <dbReference type="Proteomes" id="UP000828048"/>
    </source>
</evidence>
<evidence type="ECO:0000313" key="1">
    <source>
        <dbReference type="EMBL" id="KAH7862310.1"/>
    </source>
</evidence>
<protein>
    <submittedName>
        <fullName evidence="1">Uncharacterized protein</fullName>
    </submittedName>
</protein>
<sequence length="324" mass="35791">MNQKPKPAASSGREYVDLDPDTQLVEEDDCDTLLVYLPDFKKEEVRLQLNTARTLQITGERPLANNKWLRLEREYPVSTNCDTNNITAKLENGILYIRQPKLVPSPAVKGEKGKPASEPPKPVSEAQKPDQMPKKDQARPQKPTSESQKPDQKPANDQARPQKPTSESQKPDHKPANDQPRPQKPISESQKPDQKPANDQPRPLNTNDQETRSMVDMSKEKEGKKSESVDAARVDKGHSGREKGEAGGKSNGVDEDGKGKVGQTSEGQESCGWTGSGRSPLAMLGKKPMGMVVNLVVGILLVLVIGMYVTNWMKSLSWHKESES</sequence>
<name>A0ACB7Z900_9ERIC</name>
<reference evidence="1 2" key="1">
    <citation type="journal article" date="2021" name="Hortic Res">
        <title>High-quality reference genome and annotation aids understanding of berry development for evergreen blueberry (Vaccinium darrowii).</title>
        <authorList>
            <person name="Yu J."/>
            <person name="Hulse-Kemp A.M."/>
            <person name="Babiker E."/>
            <person name="Staton M."/>
        </authorList>
    </citation>
    <scope>NUCLEOTIDE SEQUENCE [LARGE SCALE GENOMIC DNA]</scope>
    <source>
        <strain evidence="2">cv. NJ 8807/NJ 8810</strain>
        <tissue evidence="1">Young leaf</tissue>
    </source>
</reference>
<proteinExistence type="predicted"/>
<dbReference type="EMBL" id="CM037162">
    <property type="protein sequence ID" value="KAH7862310.1"/>
    <property type="molecule type" value="Genomic_DNA"/>
</dbReference>
<keyword evidence="2" id="KW-1185">Reference proteome</keyword>
<comment type="caution">
    <text evidence="1">The sequence shown here is derived from an EMBL/GenBank/DDBJ whole genome shotgun (WGS) entry which is preliminary data.</text>
</comment>
<dbReference type="Proteomes" id="UP000828048">
    <property type="component" value="Chromosome 12"/>
</dbReference>